<feature type="domain" description="PAC" evidence="2">
    <location>
        <begin position="92"/>
        <end position="144"/>
    </location>
</feature>
<dbReference type="PANTHER" id="PTHR10217">
    <property type="entry name" value="VOLTAGE AND LIGAND GATED POTASSIUM CHANNEL"/>
    <property type="match status" value="1"/>
</dbReference>
<name>A0ABM1SZX4_LIMPO</name>
<evidence type="ECO:0000313" key="3">
    <source>
        <dbReference type="Proteomes" id="UP000694941"/>
    </source>
</evidence>
<evidence type="ECO:0000313" key="4">
    <source>
        <dbReference type="RefSeq" id="XP_022249180.1"/>
    </source>
</evidence>
<proteinExistence type="predicted"/>
<dbReference type="GeneID" id="106465552"/>
<protein>
    <submittedName>
        <fullName evidence="4">Potassium voltage-gated channel subfamily H member 2-like</fullName>
    </submittedName>
</protein>
<feature type="non-terminal residue" evidence="4">
    <location>
        <position position="153"/>
    </location>
</feature>
<dbReference type="InterPro" id="IPR000014">
    <property type="entry name" value="PAS"/>
</dbReference>
<dbReference type="CDD" id="cd00130">
    <property type="entry name" value="PAS"/>
    <property type="match status" value="1"/>
</dbReference>
<dbReference type="PANTHER" id="PTHR10217:SF548">
    <property type="entry name" value="GH12235P"/>
    <property type="match status" value="1"/>
</dbReference>
<keyword evidence="3" id="KW-1185">Reference proteome</keyword>
<dbReference type="PROSITE" id="PS50112">
    <property type="entry name" value="PAS"/>
    <property type="match status" value="1"/>
</dbReference>
<evidence type="ECO:0000259" key="2">
    <source>
        <dbReference type="PROSITE" id="PS50113"/>
    </source>
</evidence>
<gene>
    <name evidence="4" type="primary">LOC106465552</name>
</gene>
<sequence>MPVRRGHVAPQNTFIDSIIRKFDNLNRRFIVANAQVENKPIIFCNDGFTELLGYTRGEIVQRSCMCEFLHGPHTSPNAVAKIAEALEDSEERQVEIVYYKKDGSKFLCSQVMAPIRNEEGIVSMFIINFEDLTDAPYRDELDDVVPSIIDPRK</sequence>
<dbReference type="InterPro" id="IPR035965">
    <property type="entry name" value="PAS-like_dom_sf"/>
</dbReference>
<dbReference type="Proteomes" id="UP000694941">
    <property type="component" value="Unplaced"/>
</dbReference>
<accession>A0ABM1SZX4</accession>
<dbReference type="NCBIfam" id="TIGR00229">
    <property type="entry name" value="sensory_box"/>
    <property type="match status" value="1"/>
</dbReference>
<evidence type="ECO:0000259" key="1">
    <source>
        <dbReference type="PROSITE" id="PS50112"/>
    </source>
</evidence>
<reference evidence="4" key="1">
    <citation type="submission" date="2025-08" db="UniProtKB">
        <authorList>
            <consortium name="RefSeq"/>
        </authorList>
    </citation>
    <scope>IDENTIFICATION</scope>
    <source>
        <tissue evidence="4">Muscle</tissue>
    </source>
</reference>
<dbReference type="InterPro" id="IPR050818">
    <property type="entry name" value="KCNH_animal-type"/>
</dbReference>
<dbReference type="Gene3D" id="3.30.450.20">
    <property type="entry name" value="PAS domain"/>
    <property type="match status" value="1"/>
</dbReference>
<dbReference type="Pfam" id="PF13426">
    <property type="entry name" value="PAS_9"/>
    <property type="match status" value="1"/>
</dbReference>
<dbReference type="SUPFAM" id="SSF55785">
    <property type="entry name" value="PYP-like sensor domain (PAS domain)"/>
    <property type="match status" value="1"/>
</dbReference>
<dbReference type="RefSeq" id="XP_022249180.1">
    <property type="nucleotide sequence ID" value="XM_022393472.1"/>
</dbReference>
<organism evidence="3 4">
    <name type="scientific">Limulus polyphemus</name>
    <name type="common">Atlantic horseshoe crab</name>
    <dbReference type="NCBI Taxonomy" id="6850"/>
    <lineage>
        <taxon>Eukaryota</taxon>
        <taxon>Metazoa</taxon>
        <taxon>Ecdysozoa</taxon>
        <taxon>Arthropoda</taxon>
        <taxon>Chelicerata</taxon>
        <taxon>Merostomata</taxon>
        <taxon>Xiphosura</taxon>
        <taxon>Limulidae</taxon>
        <taxon>Limulus</taxon>
    </lineage>
</organism>
<feature type="domain" description="PAS" evidence="1">
    <location>
        <begin position="41"/>
        <end position="70"/>
    </location>
</feature>
<dbReference type="InterPro" id="IPR000700">
    <property type="entry name" value="PAS-assoc_C"/>
</dbReference>
<dbReference type="PROSITE" id="PS50113">
    <property type="entry name" value="PAC"/>
    <property type="match status" value="1"/>
</dbReference>